<proteinExistence type="predicted"/>
<feature type="transmembrane region" description="Helical" evidence="1">
    <location>
        <begin position="46"/>
        <end position="67"/>
    </location>
</feature>
<dbReference type="EMBL" id="JACSQZ010000018">
    <property type="protein sequence ID" value="MBD7914844.1"/>
    <property type="molecule type" value="Genomic_DNA"/>
</dbReference>
<keyword evidence="1" id="KW-0472">Membrane</keyword>
<evidence type="ECO:0000256" key="1">
    <source>
        <dbReference type="SAM" id="Phobius"/>
    </source>
</evidence>
<evidence type="ECO:0000313" key="2">
    <source>
        <dbReference type="EMBL" id="MBD7914844.1"/>
    </source>
</evidence>
<protein>
    <submittedName>
        <fullName evidence="2">Uncharacterized protein</fullName>
    </submittedName>
</protein>
<keyword evidence="3" id="KW-1185">Reference proteome</keyword>
<dbReference type="Proteomes" id="UP000640335">
    <property type="component" value="Unassembled WGS sequence"/>
</dbReference>
<evidence type="ECO:0000313" key="3">
    <source>
        <dbReference type="Proteomes" id="UP000640335"/>
    </source>
</evidence>
<sequence>MKNNKMKIVLITYDLFLALGAIYQGLRMVLGRYGEYPPEWLDRVPFTSWITPGIIAIIFYGLGNLLAGVFTFIKGNRGIEISFIMGVIFLVSLLISIRVLGDIYLATGEFIILSIIQIVLSIITFIVYRFRENSSV</sequence>
<feature type="transmembrane region" description="Helical" evidence="1">
    <location>
        <begin position="103"/>
        <end position="128"/>
    </location>
</feature>
<name>A0ABR8Q3D6_9CLOT</name>
<keyword evidence="1" id="KW-1133">Transmembrane helix</keyword>
<accession>A0ABR8Q3D6</accession>
<comment type="caution">
    <text evidence="2">The sequence shown here is derived from an EMBL/GenBank/DDBJ whole genome shotgun (WGS) entry which is preliminary data.</text>
</comment>
<keyword evidence="1" id="KW-0812">Transmembrane</keyword>
<feature type="transmembrane region" description="Helical" evidence="1">
    <location>
        <begin position="7"/>
        <end position="26"/>
    </location>
</feature>
<gene>
    <name evidence="2" type="ORF">H9660_06765</name>
</gene>
<dbReference type="RefSeq" id="WP_191749610.1">
    <property type="nucleotide sequence ID" value="NZ_JACSQZ010000018.1"/>
</dbReference>
<feature type="transmembrane region" description="Helical" evidence="1">
    <location>
        <begin position="79"/>
        <end position="97"/>
    </location>
</feature>
<reference evidence="2 3" key="1">
    <citation type="submission" date="2020-08" db="EMBL/GenBank/DDBJ databases">
        <title>A Genomic Blueprint of the Chicken Gut Microbiome.</title>
        <authorList>
            <person name="Gilroy R."/>
            <person name="Ravi A."/>
            <person name="Getino M."/>
            <person name="Pursley I."/>
            <person name="Horton D.L."/>
            <person name="Alikhan N.-F."/>
            <person name="Baker D."/>
            <person name="Gharbi K."/>
            <person name="Hall N."/>
            <person name="Watson M."/>
            <person name="Adriaenssens E.M."/>
            <person name="Foster-Nyarko E."/>
            <person name="Jarju S."/>
            <person name="Secka A."/>
            <person name="Antonio M."/>
            <person name="Oren A."/>
            <person name="Chaudhuri R."/>
            <person name="La Ragione R.M."/>
            <person name="Hildebrand F."/>
            <person name="Pallen M.J."/>
        </authorList>
    </citation>
    <scope>NUCLEOTIDE SEQUENCE [LARGE SCALE GENOMIC DNA]</scope>
    <source>
        <strain evidence="2 3">Sa3CUN1</strain>
    </source>
</reference>
<organism evidence="2 3">
    <name type="scientific">Clostridium gallinarum</name>
    <dbReference type="NCBI Taxonomy" id="2762246"/>
    <lineage>
        <taxon>Bacteria</taxon>
        <taxon>Bacillati</taxon>
        <taxon>Bacillota</taxon>
        <taxon>Clostridia</taxon>
        <taxon>Eubacteriales</taxon>
        <taxon>Clostridiaceae</taxon>
        <taxon>Clostridium</taxon>
    </lineage>
</organism>